<dbReference type="Proteomes" id="UP001432074">
    <property type="component" value="Chromosome"/>
</dbReference>
<feature type="transmembrane region" description="Helical" evidence="7">
    <location>
        <begin position="74"/>
        <end position="96"/>
    </location>
</feature>
<dbReference type="EMBL" id="CP143577">
    <property type="protein sequence ID" value="WVN22274.1"/>
    <property type="molecule type" value="Genomic_DNA"/>
</dbReference>
<keyword evidence="5 7" id="KW-1133">Transmembrane helix</keyword>
<dbReference type="PANTHER" id="PTHR37937:SF1">
    <property type="entry name" value="CONJUGATIVE TRANSFER: DNA TRANSPORT"/>
    <property type="match status" value="1"/>
</dbReference>
<evidence type="ECO:0000256" key="5">
    <source>
        <dbReference type="ARBA" id="ARBA00022989"/>
    </source>
</evidence>
<evidence type="ECO:0000256" key="6">
    <source>
        <dbReference type="ARBA" id="ARBA00023136"/>
    </source>
</evidence>
<keyword evidence="6 7" id="KW-0472">Membrane</keyword>
<gene>
    <name evidence="8" type="ORF">V2E25_01625</name>
</gene>
<evidence type="ECO:0000256" key="2">
    <source>
        <dbReference type="ARBA" id="ARBA00008806"/>
    </source>
</evidence>
<organism evidence="8 9">
    <name type="scientific">Mycoplasmopsis arginini</name>
    <name type="common">Mycoplasma arginini</name>
    <dbReference type="NCBI Taxonomy" id="2094"/>
    <lineage>
        <taxon>Bacteria</taxon>
        <taxon>Bacillati</taxon>
        <taxon>Mycoplasmatota</taxon>
        <taxon>Mycoplasmoidales</taxon>
        <taxon>Metamycoplasmataceae</taxon>
        <taxon>Mycoplasmopsis</taxon>
    </lineage>
</organism>
<comment type="similarity">
    <text evidence="2">Belongs to the VirD4/TraG family.</text>
</comment>
<dbReference type="SUPFAM" id="SSF52540">
    <property type="entry name" value="P-loop containing nucleoside triphosphate hydrolases"/>
    <property type="match status" value="1"/>
</dbReference>
<sequence>MKKRTVLNDKTKIILSSIFSFVIWPAVAFFLIATLMLFIQTKSFKLVSEWIGQKRSYFNDVLNFWKINNTYRNLGILFIFIGSGLLMLIFNFHMVVNKLKNKIAKKRDEEFSQWLYNQITQEGNFNKFKKKFKLRIPNFILGNLALKKTRFNYYVNNSDAHAICLGISGSKKTEKVVIPNLHYNATLENDKKPNIIITDPKKQILSRTGNMFLENGYNITVFDFNDFQKSLCWNPLEKIWNTLHLKKLEDLTDIDYSLAFEQIYEIVNNLNFGNSANSSESTIWVDNGKNAVVAVLKFLLIYSLEDPKFELKYFTLANILPFLNLKEFKDGYWLKIIFWKQTKNIYWKKLFDEVYALSSTVKETLSGYLANAYKAVQVFSSNLNVNKITSNITFSIRKTIRDVSKPFVIFICFPDHKDIYNNLISLLITQIYQEAIDYANSLPSQKLKRMLQFYLEEFNSLYLPNIPDWMAISRSRNILFLLVIQDYEQLQKYTISGKSGKAIISQARLTYLLETNSMETLKAFSESLGQKIVERESTTKNKDNTSITISESKETLMSISDLKYKDADATIISSGGNKPILLNLKPAYEYLKYADYEHNTSYITIDNNETWDFSKMEPLSFSIHDEKTLYNRLEIADIKHTDININDEFLKAVSKLEDSREKLICSMNVNKEINNE</sequence>
<dbReference type="InterPro" id="IPR051539">
    <property type="entry name" value="T4SS-coupling_protein"/>
</dbReference>
<dbReference type="InterPro" id="IPR003688">
    <property type="entry name" value="TraG/VirD4"/>
</dbReference>
<accession>A0ABZ2AJJ2</accession>
<dbReference type="PANTHER" id="PTHR37937">
    <property type="entry name" value="CONJUGATIVE TRANSFER: DNA TRANSPORT"/>
    <property type="match status" value="1"/>
</dbReference>
<comment type="subcellular location">
    <subcellularLocation>
        <location evidence="1">Cell membrane</location>
        <topology evidence="1">Multi-pass membrane protein</topology>
    </subcellularLocation>
</comment>
<feature type="transmembrane region" description="Helical" evidence="7">
    <location>
        <begin position="12"/>
        <end position="39"/>
    </location>
</feature>
<dbReference type="Gene3D" id="3.40.50.300">
    <property type="entry name" value="P-loop containing nucleotide triphosphate hydrolases"/>
    <property type="match status" value="1"/>
</dbReference>
<protein>
    <submittedName>
        <fullName evidence="8">Type IV secretory system conjugative DNA transfer family protein</fullName>
    </submittedName>
</protein>
<evidence type="ECO:0000256" key="7">
    <source>
        <dbReference type="SAM" id="Phobius"/>
    </source>
</evidence>
<reference evidence="8" key="1">
    <citation type="submission" date="2024-01" db="EMBL/GenBank/DDBJ databases">
        <title>Complete genome sequence of Mycoplasma arginini type strain G 230.</title>
        <authorList>
            <person name="Spergser J."/>
        </authorList>
    </citation>
    <scope>NUCLEOTIDE SEQUENCE</scope>
    <source>
        <strain evidence="8">NCTC 10129</strain>
    </source>
</reference>
<proteinExistence type="inferred from homology"/>
<dbReference type="RefSeq" id="WP_129694599.1">
    <property type="nucleotide sequence ID" value="NZ_CP143577.1"/>
</dbReference>
<evidence type="ECO:0000313" key="8">
    <source>
        <dbReference type="EMBL" id="WVN22274.1"/>
    </source>
</evidence>
<keyword evidence="9" id="KW-1185">Reference proteome</keyword>
<evidence type="ECO:0000256" key="1">
    <source>
        <dbReference type="ARBA" id="ARBA00004651"/>
    </source>
</evidence>
<name>A0ABZ2AJJ2_MYCAR</name>
<dbReference type="InterPro" id="IPR027417">
    <property type="entry name" value="P-loop_NTPase"/>
</dbReference>
<keyword evidence="4 7" id="KW-0812">Transmembrane</keyword>
<evidence type="ECO:0000313" key="9">
    <source>
        <dbReference type="Proteomes" id="UP001432074"/>
    </source>
</evidence>
<dbReference type="CDD" id="cd01127">
    <property type="entry name" value="TrwB_TraG_TraD_VirD4"/>
    <property type="match status" value="1"/>
</dbReference>
<evidence type="ECO:0000256" key="3">
    <source>
        <dbReference type="ARBA" id="ARBA00022475"/>
    </source>
</evidence>
<dbReference type="Pfam" id="PF02534">
    <property type="entry name" value="T4SS-DNA_transf"/>
    <property type="match status" value="1"/>
</dbReference>
<keyword evidence="3" id="KW-1003">Cell membrane</keyword>
<evidence type="ECO:0000256" key="4">
    <source>
        <dbReference type="ARBA" id="ARBA00022692"/>
    </source>
</evidence>